<feature type="compositionally biased region" description="Basic and acidic residues" evidence="2">
    <location>
        <begin position="394"/>
        <end position="408"/>
    </location>
</feature>
<dbReference type="EMBL" id="CDMZ01000773">
    <property type="protein sequence ID" value="CEM21200.1"/>
    <property type="molecule type" value="Genomic_DNA"/>
</dbReference>
<gene>
    <name evidence="3" type="ORF">Cvel_521</name>
</gene>
<protein>
    <submittedName>
        <fullName evidence="3">Uncharacterized protein</fullName>
    </submittedName>
</protein>
<feature type="region of interest" description="Disordered" evidence="2">
    <location>
        <begin position="523"/>
        <end position="571"/>
    </location>
</feature>
<reference evidence="3" key="1">
    <citation type="submission" date="2014-11" db="EMBL/GenBank/DDBJ databases">
        <authorList>
            <person name="Otto D Thomas"/>
            <person name="Naeem Raeece"/>
        </authorList>
    </citation>
    <scope>NUCLEOTIDE SEQUENCE</scope>
</reference>
<organism evidence="3">
    <name type="scientific">Chromera velia CCMP2878</name>
    <dbReference type="NCBI Taxonomy" id="1169474"/>
    <lineage>
        <taxon>Eukaryota</taxon>
        <taxon>Sar</taxon>
        <taxon>Alveolata</taxon>
        <taxon>Colpodellida</taxon>
        <taxon>Chromeraceae</taxon>
        <taxon>Chromera</taxon>
    </lineage>
</organism>
<feature type="compositionally biased region" description="Low complexity" evidence="2">
    <location>
        <begin position="331"/>
        <end position="341"/>
    </location>
</feature>
<dbReference type="VEuPathDB" id="CryptoDB:Cvel_521"/>
<evidence type="ECO:0000256" key="1">
    <source>
        <dbReference type="SAM" id="Coils"/>
    </source>
</evidence>
<sequence>MLPASIKQIKDYKKRVKNAEKGLKSLSTECKEATENHPESFIYNVGDPVAGLWQGCLYRAVVLARSFAVPTEKDGIQRSDAPPGKQFDPVFNSEGEKMWPHYFLTYPQFTVKHDEWVPQVYVYQRDVINNVRGTHVSFEKAVKPREEIIAEETIADLVKESRTDSYFSFPSEVKRWLLLEEIMRRELRAVPITARPSIYHLVLYFYVFHGHTVEGKATEAAKAKAKEDEEKENEEESKTPGGGTHPSPSPSPSASAGMKKKEKLPKGQTAHPFPSPSRSPPPTSPSPVVKKRGRPPKEQSRSKSQPAPKKGVEEALRTQLRGRGFEKQGGSAAAAAAPSPSKGEKRSQSNLPKKEEEEEEEEKEKGRDEDSGRAGKRRRASLPPTRIVRGTSFEGKDRGGGRDLKEERKRSLKESDVRVCLDLLLRSCETLLPCFGVPDFCLAEMEALQQENSEAPLSKMLGFECLLRVLVWWGDVFPMDALKGTTQATLIDTVDALLSFIASRDSPFLKVAAFVPVSLESRSGEGAMGRTPDGQSAASGSGGGTCISGSSMQSVDVSKSRTPPRLPMRGSPEFCEAEVTLKNCAEFLMGHQGNGEVMLKPWWTDLEGSEEVDLFLERQRVVAEDWEDRLDDPEKDDDLV</sequence>
<evidence type="ECO:0000313" key="3">
    <source>
        <dbReference type="EMBL" id="CEM21200.1"/>
    </source>
</evidence>
<dbReference type="AlphaFoldDB" id="A0A0G4G0P9"/>
<feature type="compositionally biased region" description="Basic and acidic residues" evidence="2">
    <location>
        <begin position="219"/>
        <end position="228"/>
    </location>
</feature>
<feature type="compositionally biased region" description="Basic and acidic residues" evidence="2">
    <location>
        <begin position="342"/>
        <end position="355"/>
    </location>
</feature>
<feature type="region of interest" description="Disordered" evidence="2">
    <location>
        <begin position="219"/>
        <end position="408"/>
    </location>
</feature>
<evidence type="ECO:0000256" key="2">
    <source>
        <dbReference type="SAM" id="MobiDB-lite"/>
    </source>
</evidence>
<keyword evidence="1" id="KW-0175">Coiled coil</keyword>
<proteinExistence type="predicted"/>
<name>A0A0G4G0P9_9ALVE</name>
<accession>A0A0G4G0P9</accession>
<feature type="compositionally biased region" description="Polar residues" evidence="2">
    <location>
        <begin position="552"/>
        <end position="561"/>
    </location>
</feature>
<feature type="compositionally biased region" description="Pro residues" evidence="2">
    <location>
        <begin position="273"/>
        <end position="285"/>
    </location>
</feature>
<feature type="coiled-coil region" evidence="1">
    <location>
        <begin position="9"/>
        <end position="36"/>
    </location>
</feature>
<feature type="compositionally biased region" description="Basic and acidic residues" evidence="2">
    <location>
        <begin position="363"/>
        <end position="373"/>
    </location>
</feature>